<protein>
    <submittedName>
        <fullName evidence="1">Uncharacterized protein</fullName>
    </submittedName>
</protein>
<reference evidence="1 2" key="1">
    <citation type="submission" date="2018-01" db="EMBL/GenBank/DDBJ databases">
        <title>A novel member of the phylum Bacteroidetes isolated from glacier ice.</title>
        <authorList>
            <person name="Liu Q."/>
            <person name="Xin Y.-H."/>
        </authorList>
    </citation>
    <scope>NUCLEOTIDE SEQUENCE [LARGE SCALE GENOMIC DNA]</scope>
    <source>
        <strain evidence="1 2">RB1R16</strain>
    </source>
</reference>
<sequence length="151" mass="16657">MTINFLGVTYTDSAPGKNPPIFTVVNGSDPYYSKYHKVSLPDFYLPDCRIGMDGKRPYTKANAVVDTGLYNVGVTSDSLGNTISRYGDAQLNIGGSYNPENTYNAYPDSGSSWIHVTKADYKEVTGTINIKMYRESDSAITYLTGSFHSYK</sequence>
<evidence type="ECO:0000313" key="2">
    <source>
        <dbReference type="Proteomes" id="UP000239872"/>
    </source>
</evidence>
<evidence type="ECO:0000313" key="1">
    <source>
        <dbReference type="EMBL" id="PQJ12871.1"/>
    </source>
</evidence>
<dbReference type="AlphaFoldDB" id="A0A2S7T1X9"/>
<proteinExistence type="predicted"/>
<dbReference type="Proteomes" id="UP000239872">
    <property type="component" value="Unassembled WGS sequence"/>
</dbReference>
<comment type="caution">
    <text evidence="1">The sequence shown here is derived from an EMBL/GenBank/DDBJ whole genome shotgun (WGS) entry which is preliminary data.</text>
</comment>
<accession>A0A2S7T1X9</accession>
<organism evidence="1 2">
    <name type="scientific">Flavipsychrobacter stenotrophus</name>
    <dbReference type="NCBI Taxonomy" id="2077091"/>
    <lineage>
        <taxon>Bacteria</taxon>
        <taxon>Pseudomonadati</taxon>
        <taxon>Bacteroidota</taxon>
        <taxon>Chitinophagia</taxon>
        <taxon>Chitinophagales</taxon>
        <taxon>Chitinophagaceae</taxon>
        <taxon>Flavipsychrobacter</taxon>
    </lineage>
</organism>
<dbReference type="EMBL" id="PPSL01000001">
    <property type="protein sequence ID" value="PQJ12871.1"/>
    <property type="molecule type" value="Genomic_DNA"/>
</dbReference>
<name>A0A2S7T1X9_9BACT</name>
<gene>
    <name evidence="1" type="ORF">CJD36_003760</name>
</gene>
<keyword evidence="2" id="KW-1185">Reference proteome</keyword>